<dbReference type="EMBL" id="DYWT01000217">
    <property type="protein sequence ID" value="HJF32804.1"/>
    <property type="molecule type" value="Genomic_DNA"/>
</dbReference>
<evidence type="ECO:0000313" key="1">
    <source>
        <dbReference type="EMBL" id="HJF32804.1"/>
    </source>
</evidence>
<proteinExistence type="predicted"/>
<comment type="caution">
    <text evidence="1">The sequence shown here is derived from an EMBL/GenBank/DDBJ whole genome shotgun (WGS) entry which is preliminary data.</text>
</comment>
<protein>
    <submittedName>
        <fullName evidence="1">Uncharacterized protein</fullName>
    </submittedName>
</protein>
<sequence length="69" mass="8258">MQAFDLEETVKTVVNVGEKSVEDYYYLKEFEGLQGRVVKVMHKPNLQYEVFFKNKERIGVFRHCELIKE</sequence>
<name>A0A921KF45_SPOPS</name>
<dbReference type="AlphaFoldDB" id="A0A921KF45"/>
<dbReference type="Proteomes" id="UP000698173">
    <property type="component" value="Unassembled WGS sequence"/>
</dbReference>
<reference evidence="1" key="1">
    <citation type="journal article" date="2021" name="PeerJ">
        <title>Extensive microbial diversity within the chicken gut microbiome revealed by metagenomics and culture.</title>
        <authorList>
            <person name="Gilroy R."/>
            <person name="Ravi A."/>
            <person name="Getino M."/>
            <person name="Pursley I."/>
            <person name="Horton D.L."/>
            <person name="Alikhan N.F."/>
            <person name="Baker D."/>
            <person name="Gharbi K."/>
            <person name="Hall N."/>
            <person name="Watson M."/>
            <person name="Adriaenssens E.M."/>
            <person name="Foster-Nyarko E."/>
            <person name="Jarju S."/>
            <person name="Secka A."/>
            <person name="Antonio M."/>
            <person name="Oren A."/>
            <person name="Chaudhuri R.R."/>
            <person name="La Ragione R."/>
            <person name="Hildebrand F."/>
            <person name="Pallen M.J."/>
        </authorList>
    </citation>
    <scope>NUCLEOTIDE SEQUENCE</scope>
    <source>
        <strain evidence="1">CHK171-7178</strain>
    </source>
</reference>
<gene>
    <name evidence="1" type="ORF">K8V56_13660</name>
</gene>
<evidence type="ECO:0000313" key="2">
    <source>
        <dbReference type="Proteomes" id="UP000698173"/>
    </source>
</evidence>
<organism evidence="1 2">
    <name type="scientific">Sporosarcina psychrophila</name>
    <name type="common">Bacillus psychrophilus</name>
    <dbReference type="NCBI Taxonomy" id="1476"/>
    <lineage>
        <taxon>Bacteria</taxon>
        <taxon>Bacillati</taxon>
        <taxon>Bacillota</taxon>
        <taxon>Bacilli</taxon>
        <taxon>Bacillales</taxon>
        <taxon>Caryophanaceae</taxon>
        <taxon>Sporosarcina</taxon>
    </lineage>
</organism>
<reference evidence="1" key="2">
    <citation type="submission" date="2021-09" db="EMBL/GenBank/DDBJ databases">
        <authorList>
            <person name="Gilroy R."/>
        </authorList>
    </citation>
    <scope>NUCLEOTIDE SEQUENCE</scope>
    <source>
        <strain evidence="1">CHK171-7178</strain>
    </source>
</reference>
<accession>A0A921KF45</accession>